<dbReference type="PANTHER" id="PTHR43329">
    <property type="entry name" value="EPOXIDE HYDROLASE"/>
    <property type="match status" value="1"/>
</dbReference>
<evidence type="ECO:0000313" key="3">
    <source>
        <dbReference type="EMBL" id="KAA8887377.1"/>
    </source>
</evidence>
<dbReference type="SUPFAM" id="SSF53474">
    <property type="entry name" value="alpha/beta-Hydrolases"/>
    <property type="match status" value="1"/>
</dbReference>
<dbReference type="InterPro" id="IPR029058">
    <property type="entry name" value="AB_hydrolase_fold"/>
</dbReference>
<name>A0A5N0ED53_9NOCA</name>
<dbReference type="PRINTS" id="PR00412">
    <property type="entry name" value="EPOXHYDRLASE"/>
</dbReference>
<dbReference type="Proteomes" id="UP000323876">
    <property type="component" value="Unassembled WGS sequence"/>
</dbReference>
<dbReference type="Pfam" id="PF00561">
    <property type="entry name" value="Abhydrolase_1"/>
    <property type="match status" value="1"/>
</dbReference>
<dbReference type="Gene3D" id="3.40.50.1820">
    <property type="entry name" value="alpha/beta hydrolase"/>
    <property type="match status" value="1"/>
</dbReference>
<comment type="caution">
    <text evidence="3">The sequence shown here is derived from an EMBL/GenBank/DDBJ whole genome shotgun (WGS) entry which is preliminary data.</text>
</comment>
<accession>A0A5N0ED53</accession>
<dbReference type="RefSeq" id="WP_150403336.1">
    <property type="nucleotide sequence ID" value="NZ_VXLC01000007.1"/>
</dbReference>
<keyword evidence="4" id="KW-1185">Reference proteome</keyword>
<sequence>MRFETTGIELEVQVSGSGPNVLLVHGYPDTHEVWRHQVAALNAAGYRTIAPDLRGFGASEMPVELADYELDHYLADLVGLLDELGVQRAHVVGHDWGASLAQLLAGAYPDRVTSLTLLSVGHPASMVDAGLRQREMSWYFLLFQFQGIAERWLAQDDFANARQWLATHPDLDEVIERMRDPQALSAGLGLYRTGAGPQSLVEPPALPPIHAPVLGVWSSEDRYLTEESMTGTEKHLSGSWRYERLDGVGHWLQLEAPDKVNELLLGFLSG</sequence>
<dbReference type="GO" id="GO:0016787">
    <property type="term" value="F:hydrolase activity"/>
    <property type="evidence" value="ECO:0007669"/>
    <property type="project" value="UniProtKB-KW"/>
</dbReference>
<keyword evidence="1 3" id="KW-0378">Hydrolase</keyword>
<dbReference type="PRINTS" id="PR00111">
    <property type="entry name" value="ABHYDROLASE"/>
</dbReference>
<dbReference type="InterPro" id="IPR000639">
    <property type="entry name" value="Epox_hydrolase-like"/>
</dbReference>
<dbReference type="EMBL" id="VXLC01000007">
    <property type="protein sequence ID" value="KAA8887377.1"/>
    <property type="molecule type" value="Genomic_DNA"/>
</dbReference>
<evidence type="ECO:0000259" key="2">
    <source>
        <dbReference type="Pfam" id="PF00561"/>
    </source>
</evidence>
<evidence type="ECO:0000313" key="4">
    <source>
        <dbReference type="Proteomes" id="UP000323876"/>
    </source>
</evidence>
<organism evidence="3 4">
    <name type="scientific">Nocardia colli</name>
    <dbReference type="NCBI Taxonomy" id="2545717"/>
    <lineage>
        <taxon>Bacteria</taxon>
        <taxon>Bacillati</taxon>
        <taxon>Actinomycetota</taxon>
        <taxon>Actinomycetes</taxon>
        <taxon>Mycobacteriales</taxon>
        <taxon>Nocardiaceae</taxon>
        <taxon>Nocardia</taxon>
    </lineage>
</organism>
<feature type="domain" description="AB hydrolase-1" evidence="2">
    <location>
        <begin position="19"/>
        <end position="257"/>
    </location>
</feature>
<dbReference type="OrthoDB" id="2987348at2"/>
<protein>
    <submittedName>
        <fullName evidence="3">Alpha/beta hydrolase</fullName>
    </submittedName>
</protein>
<dbReference type="InterPro" id="IPR000073">
    <property type="entry name" value="AB_hydrolase_1"/>
</dbReference>
<reference evidence="3 4" key="1">
    <citation type="submission" date="2019-09" db="EMBL/GenBank/DDBJ databases">
        <authorList>
            <person name="Wang X."/>
        </authorList>
    </citation>
    <scope>NUCLEOTIDE SEQUENCE [LARGE SCALE GENOMIC DNA]</scope>
    <source>
        <strain evidence="3 4">CICC 11023</strain>
    </source>
</reference>
<evidence type="ECO:0000256" key="1">
    <source>
        <dbReference type="ARBA" id="ARBA00022801"/>
    </source>
</evidence>
<dbReference type="AlphaFoldDB" id="A0A5N0ED53"/>
<gene>
    <name evidence="3" type="ORF">F3087_18960</name>
</gene>
<proteinExistence type="predicted"/>